<dbReference type="PANTHER" id="PTHR22940">
    <property type="entry name" value="TIMEOUT/TIMELESS-2"/>
    <property type="match status" value="1"/>
</dbReference>
<dbReference type="GO" id="GO:0048511">
    <property type="term" value="P:rhythmic process"/>
    <property type="evidence" value="ECO:0007669"/>
    <property type="project" value="UniProtKB-KW"/>
</dbReference>
<dbReference type="PANTHER" id="PTHR22940:SF5">
    <property type="entry name" value="PROTEIN TIMELESS"/>
    <property type="match status" value="1"/>
</dbReference>
<comment type="similarity">
    <text evidence="2">Belongs to the timeless family.</text>
</comment>
<gene>
    <name evidence="7" type="primary">tim</name>
    <name evidence="7" type="ORF">EVAR_86478_1</name>
</gene>
<accession>A0A4C1VPK2</accession>
<dbReference type="STRING" id="151549.A0A4C1VPK2"/>
<dbReference type="GO" id="GO:0006281">
    <property type="term" value="P:DNA repair"/>
    <property type="evidence" value="ECO:0007669"/>
    <property type="project" value="TreeGrafter"/>
</dbReference>
<protein>
    <submittedName>
        <fullName evidence="7">Protein timeless</fullName>
    </submittedName>
</protein>
<dbReference type="Pfam" id="PF04821">
    <property type="entry name" value="TIMELESS"/>
    <property type="match status" value="1"/>
</dbReference>
<feature type="compositionally biased region" description="Basic and acidic residues" evidence="4">
    <location>
        <begin position="1117"/>
        <end position="1134"/>
    </location>
</feature>
<comment type="subcellular location">
    <subcellularLocation>
        <location evidence="1">Nucleus</location>
    </subcellularLocation>
</comment>
<feature type="domain" description="Timeless N-terminal" evidence="5">
    <location>
        <begin position="2"/>
        <end position="123"/>
    </location>
</feature>
<dbReference type="InterPro" id="IPR007725">
    <property type="entry name" value="TIMELESS_C"/>
</dbReference>
<dbReference type="GO" id="GO:0031298">
    <property type="term" value="C:replication fork protection complex"/>
    <property type="evidence" value="ECO:0007669"/>
    <property type="project" value="TreeGrafter"/>
</dbReference>
<dbReference type="Proteomes" id="UP000299102">
    <property type="component" value="Unassembled WGS sequence"/>
</dbReference>
<feature type="region of interest" description="Disordered" evidence="4">
    <location>
        <begin position="1113"/>
        <end position="1137"/>
    </location>
</feature>
<dbReference type="InterPro" id="IPR044998">
    <property type="entry name" value="Timeless"/>
</dbReference>
<feature type="compositionally biased region" description="Polar residues" evidence="4">
    <location>
        <begin position="274"/>
        <end position="283"/>
    </location>
</feature>
<comment type="caution">
    <text evidence="7">The sequence shown here is derived from an EMBL/GenBank/DDBJ whole genome shotgun (WGS) entry which is preliminary data.</text>
</comment>
<dbReference type="Pfam" id="PF05029">
    <property type="entry name" value="TIMELESS_C"/>
    <property type="match status" value="1"/>
</dbReference>
<dbReference type="GO" id="GO:0043111">
    <property type="term" value="P:replication fork arrest"/>
    <property type="evidence" value="ECO:0007669"/>
    <property type="project" value="TreeGrafter"/>
</dbReference>
<proteinExistence type="inferred from homology"/>
<evidence type="ECO:0000256" key="4">
    <source>
        <dbReference type="SAM" id="MobiDB-lite"/>
    </source>
</evidence>
<organism evidence="7 8">
    <name type="scientific">Eumeta variegata</name>
    <name type="common">Bagworm moth</name>
    <name type="synonym">Eumeta japonica</name>
    <dbReference type="NCBI Taxonomy" id="151549"/>
    <lineage>
        <taxon>Eukaryota</taxon>
        <taxon>Metazoa</taxon>
        <taxon>Ecdysozoa</taxon>
        <taxon>Arthropoda</taxon>
        <taxon>Hexapoda</taxon>
        <taxon>Insecta</taxon>
        <taxon>Pterygota</taxon>
        <taxon>Neoptera</taxon>
        <taxon>Endopterygota</taxon>
        <taxon>Lepidoptera</taxon>
        <taxon>Glossata</taxon>
        <taxon>Ditrysia</taxon>
        <taxon>Tineoidea</taxon>
        <taxon>Psychidae</taxon>
        <taxon>Oiketicinae</taxon>
        <taxon>Eumeta</taxon>
    </lineage>
</organism>
<dbReference type="GO" id="GO:0000076">
    <property type="term" value="P:DNA replication checkpoint signaling"/>
    <property type="evidence" value="ECO:0007669"/>
    <property type="project" value="TreeGrafter"/>
</dbReference>
<evidence type="ECO:0000256" key="1">
    <source>
        <dbReference type="ARBA" id="ARBA00004123"/>
    </source>
</evidence>
<evidence type="ECO:0000313" key="8">
    <source>
        <dbReference type="Proteomes" id="UP000299102"/>
    </source>
</evidence>
<sequence length="1185" mass="135379">MNLTIPVECLLSVETLSKSDCGRQTIFEVTNLLKTAKHAFSDHRTTKVVVDFVKKNFETQDELTLEQSANINYCLLLLRNILHIPEELKGSIQNERTLQNQIVWNVFSQSLDKVLTKLMVMPEAYAKFDRVGVSLHDEIREGRPSTAIGEENRCIIYDKVRGHLGIGDMDMLLHAEKSSLWLFEGDCKPTKLRQNHWSVTVVQLIALFYKDQHVVTLHKLLNLWLEATLSESSEDNESNTSPPGRGSEDSMPILTSDPTSDSSDTGGSGKSNDEQNIMKSQWNDSSTMVIDSNLFKKPTYFTDPSNTVLLKEETQEPHFETKDHLNQKSIKSNCVNIKKKILVSENSDCGYGTQIENQESISTSSNEDELPAKKPFYQKPHNSKQRVNLISRAGTLQERKRKKIVRRGKCNSINIHGLLHKTPTNDDISNILKEFTVDFLLKGYNSLVQTIYEQIITNLELEIDTAHFFWLVTYFLKFAAQIELDLEHLDSVLSYEIICYLTAEGVVLCEQLELALKSDGSNLKQCIRKLHLLVTAIKEFVQTIETYKKLPHLSNEDKETIKKLQLKICETEELRSLLVFLLMHYNSFYLNKQYLQDWSDLIEYVINTFVQKPLTVESLVNVRIESPNLDENTNIIKSSASCSETPPERNLSQWNTEEISSLNWIYMQCSSSADVIGETLRLLEDDGIVKSRKSIIKELYQQNIISSEQREEFMKNEVGQSSRNTFSEEDMRDDETNNLCEQLRNDGKTKFLHWVQMVLLDICFARIYLDKNPIPAENTETNHIKSRKVFTRDVFIKKSFEIPVMSPVSYHSLVSMKPVPLVPWNCEQAAICKDLKFLQLLNKLGFHMPIDTGRIFIEIPHIWTAEFLYEVASKIGPVDTKNLKFCLNDIHNYKTENRPAQYADVTEDICREINALSSSENTYKVYTSKHVTTMVNFTPTPSSSFAAEAEEKFNKENWLELVKKSQDCKLSLNITRVPHLTHRRRERQLFPAISCRANTGKRSPLYHLVDSYNDHVASIDVMAMRIDRISETRSAYFTRSEAAPLLVEGGVEHFNCGNAASGPSNRPLSPSHVTSAVKFKEDIAVDNESENNSVCETATTASDLTRMYVSDEDEKLDGEASKRVSKLDTPNERPTKRRRIRLRRRPGQEVSLKNGNVDGMAVNECETIVIVSHFCKSDPMGLKNT</sequence>
<reference evidence="7 8" key="1">
    <citation type="journal article" date="2019" name="Commun. Biol.">
        <title>The bagworm genome reveals a unique fibroin gene that provides high tensile strength.</title>
        <authorList>
            <person name="Kono N."/>
            <person name="Nakamura H."/>
            <person name="Ohtoshi R."/>
            <person name="Tomita M."/>
            <person name="Numata K."/>
            <person name="Arakawa K."/>
        </authorList>
    </citation>
    <scope>NUCLEOTIDE SEQUENCE [LARGE SCALE GENOMIC DNA]</scope>
</reference>
<feature type="domain" description="Timeless C-terminal" evidence="6">
    <location>
        <begin position="740"/>
        <end position="868"/>
    </location>
</feature>
<dbReference type="AlphaFoldDB" id="A0A4C1VPK2"/>
<dbReference type="EMBL" id="BGZK01000380">
    <property type="protein sequence ID" value="GBP40332.1"/>
    <property type="molecule type" value="Genomic_DNA"/>
</dbReference>
<feature type="region of interest" description="Disordered" evidence="4">
    <location>
        <begin position="357"/>
        <end position="378"/>
    </location>
</feature>
<name>A0A4C1VPK2_EUMVA</name>
<dbReference type="OrthoDB" id="6429365at2759"/>
<dbReference type="InterPro" id="IPR006906">
    <property type="entry name" value="Timeless_N"/>
</dbReference>
<evidence type="ECO:0000259" key="6">
    <source>
        <dbReference type="Pfam" id="PF05029"/>
    </source>
</evidence>
<feature type="region of interest" description="Disordered" evidence="4">
    <location>
        <begin position="231"/>
        <end position="283"/>
    </location>
</feature>
<evidence type="ECO:0000256" key="3">
    <source>
        <dbReference type="ARBA" id="ARBA00023242"/>
    </source>
</evidence>
<evidence type="ECO:0000256" key="2">
    <source>
        <dbReference type="ARBA" id="ARBA00008174"/>
    </source>
</evidence>
<dbReference type="GO" id="GO:0009649">
    <property type="term" value="P:entrainment of circadian clock"/>
    <property type="evidence" value="ECO:0007669"/>
    <property type="project" value="TreeGrafter"/>
</dbReference>
<keyword evidence="3" id="KW-0539">Nucleus</keyword>
<keyword evidence="8" id="KW-1185">Reference proteome</keyword>
<evidence type="ECO:0000313" key="7">
    <source>
        <dbReference type="EMBL" id="GBP40332.1"/>
    </source>
</evidence>
<feature type="compositionally biased region" description="Low complexity" evidence="4">
    <location>
        <begin position="255"/>
        <end position="265"/>
    </location>
</feature>
<dbReference type="GO" id="GO:0003677">
    <property type="term" value="F:DNA binding"/>
    <property type="evidence" value="ECO:0007669"/>
    <property type="project" value="TreeGrafter"/>
</dbReference>
<evidence type="ECO:0000259" key="5">
    <source>
        <dbReference type="Pfam" id="PF04821"/>
    </source>
</evidence>